<dbReference type="CDD" id="cd02440">
    <property type="entry name" value="AdoMet_MTases"/>
    <property type="match status" value="1"/>
</dbReference>
<feature type="domain" description="Methyltransferase type 11" evidence="1">
    <location>
        <begin position="42"/>
        <end position="139"/>
    </location>
</feature>
<name>G9BAQ2_9ARCH</name>
<dbReference type="AlphaFoldDB" id="G9BAQ2"/>
<dbReference type="Pfam" id="PF08241">
    <property type="entry name" value="Methyltransf_11"/>
    <property type="match status" value="1"/>
</dbReference>
<dbReference type="InterPro" id="IPR013216">
    <property type="entry name" value="Methyltransf_11"/>
</dbReference>
<protein>
    <submittedName>
        <fullName evidence="2">Methyltransferase UBIE/COQ5</fullName>
    </submittedName>
</protein>
<reference evidence="2" key="1">
    <citation type="journal article" date="2012" name="Environ. Microbiol.">
        <title>Genetic structure of three fosmid-fragments encoding 16S rRNA genes of the Miscellaneous Crenarchaeotic Group (MCG): implications for physiology and evolution of marine sedimentary archaea.</title>
        <authorList>
            <person name="Li P.Y."/>
            <person name="Xie B.B."/>
            <person name="Zhang X.Y."/>
            <person name="Qin Q.L."/>
            <person name="Dang H.Y."/>
            <person name="Wang X.M."/>
            <person name="Chen X.L."/>
            <person name="Yu J."/>
            <person name="Zhang Y.Z."/>
        </authorList>
    </citation>
    <scope>NUCLEOTIDE SEQUENCE</scope>
</reference>
<dbReference type="InterPro" id="IPR029063">
    <property type="entry name" value="SAM-dependent_MTases_sf"/>
</dbReference>
<sequence length="217" mass="25485">MTSKNYEEIWRKKHVQEMWTTPDSEVSALLETLRQRKVKRILDVGFGLGRHLVLLAKEGFETYGIELSQSGYEYCSKWLEIEGLTADLRLANMISLPYENAFFDFVIAYNVIYHGTFQQMKKALEEIHRVLRQDGLAYITLYSVRNRNFGVGSEIEPNTFLNPKKHDGDLPHHYSDEQEVRSLFENWKIISLKDCEQTLAGKIYKDTYHWMLLAIRL</sequence>
<dbReference type="GO" id="GO:0008757">
    <property type="term" value="F:S-adenosylmethionine-dependent methyltransferase activity"/>
    <property type="evidence" value="ECO:0007669"/>
    <property type="project" value="InterPro"/>
</dbReference>
<organism evidence="2">
    <name type="scientific">uncultured marine crenarchaeote E37-7F</name>
    <dbReference type="NCBI Taxonomy" id="907717"/>
    <lineage>
        <taxon>Archaea</taxon>
        <taxon>Candidatus Bathyarchaeota</taxon>
        <taxon>environmental samples</taxon>
    </lineage>
</organism>
<keyword evidence="2" id="KW-0489">Methyltransferase</keyword>
<dbReference type="SUPFAM" id="SSF53335">
    <property type="entry name" value="S-adenosyl-L-methionine-dependent methyltransferases"/>
    <property type="match status" value="1"/>
</dbReference>
<dbReference type="PANTHER" id="PTHR43667">
    <property type="entry name" value="CYCLOPROPANE-FATTY-ACYL-PHOSPHOLIPID SYNTHASE"/>
    <property type="match status" value="1"/>
</dbReference>
<dbReference type="PANTHER" id="PTHR43667:SF2">
    <property type="entry name" value="FATTY ACID C-METHYL TRANSFERASE"/>
    <property type="match status" value="1"/>
</dbReference>
<gene>
    <name evidence="2" type="ORF">E37-7F_25</name>
</gene>
<accession>G9BAQ2</accession>
<evidence type="ECO:0000259" key="1">
    <source>
        <dbReference type="Pfam" id="PF08241"/>
    </source>
</evidence>
<dbReference type="InterPro" id="IPR050723">
    <property type="entry name" value="CFA/CMAS"/>
</dbReference>
<proteinExistence type="predicted"/>
<evidence type="ECO:0000313" key="2">
    <source>
        <dbReference type="EMBL" id="ADQ54408.1"/>
    </source>
</evidence>
<dbReference type="EMBL" id="HQ214611">
    <property type="protein sequence ID" value="ADQ54408.1"/>
    <property type="molecule type" value="Genomic_DNA"/>
</dbReference>
<keyword evidence="2" id="KW-0808">Transferase</keyword>
<dbReference type="GO" id="GO:0032259">
    <property type="term" value="P:methylation"/>
    <property type="evidence" value="ECO:0007669"/>
    <property type="project" value="UniProtKB-KW"/>
</dbReference>
<dbReference type="Gene3D" id="3.40.50.150">
    <property type="entry name" value="Vaccinia Virus protein VP39"/>
    <property type="match status" value="1"/>
</dbReference>